<dbReference type="SUPFAM" id="SSF54236">
    <property type="entry name" value="Ubiquitin-like"/>
    <property type="match status" value="3"/>
</dbReference>
<proteinExistence type="predicted"/>
<feature type="domain" description="Ubiquitin-like" evidence="2">
    <location>
        <begin position="19"/>
        <end position="94"/>
    </location>
</feature>
<dbReference type="PROSITE" id="PS50053">
    <property type="entry name" value="UBIQUITIN_2"/>
    <property type="match status" value="3"/>
</dbReference>
<dbReference type="Pfam" id="PF00240">
    <property type="entry name" value="ubiquitin"/>
    <property type="match status" value="3"/>
</dbReference>
<dbReference type="FunFam" id="3.10.20.90:FF:000211">
    <property type="entry name" value="Polyubiquitin 9"/>
    <property type="match status" value="1"/>
</dbReference>
<feature type="domain" description="Ubiquitin-like" evidence="2">
    <location>
        <begin position="204"/>
        <end position="278"/>
    </location>
</feature>
<reference evidence="3" key="1">
    <citation type="submission" date="2020-11" db="EMBL/GenBank/DDBJ databases">
        <authorList>
            <consortium name="DOE Joint Genome Institute"/>
            <person name="Ahrendt S."/>
            <person name="Riley R."/>
            <person name="Andreopoulos W."/>
            <person name="Labutti K."/>
            <person name="Pangilinan J."/>
            <person name="Ruiz-Duenas F.J."/>
            <person name="Barrasa J.M."/>
            <person name="Sanchez-Garcia M."/>
            <person name="Camarero S."/>
            <person name="Miyauchi S."/>
            <person name="Serrano A."/>
            <person name="Linde D."/>
            <person name="Babiker R."/>
            <person name="Drula E."/>
            <person name="Ayuso-Fernandez I."/>
            <person name="Pacheco R."/>
            <person name="Padilla G."/>
            <person name="Ferreira P."/>
            <person name="Barriuso J."/>
            <person name="Kellner H."/>
            <person name="Castanera R."/>
            <person name="Alfaro M."/>
            <person name="Ramirez L."/>
            <person name="Pisabarro A.G."/>
            <person name="Kuo A."/>
            <person name="Tritt A."/>
            <person name="Lipzen A."/>
            <person name="He G."/>
            <person name="Yan M."/>
            <person name="Ng V."/>
            <person name="Cullen D."/>
            <person name="Martin F."/>
            <person name="Rosso M.-N."/>
            <person name="Henrissat B."/>
            <person name="Hibbett D."/>
            <person name="Martinez A.T."/>
            <person name="Grigoriev I.V."/>
        </authorList>
    </citation>
    <scope>NUCLEOTIDE SEQUENCE</scope>
    <source>
        <strain evidence="3">MF-IS2</strain>
    </source>
</reference>
<dbReference type="InterPro" id="IPR029071">
    <property type="entry name" value="Ubiquitin-like_domsf"/>
</dbReference>
<dbReference type="PRINTS" id="PR00348">
    <property type="entry name" value="UBIQUITIN"/>
</dbReference>
<feature type="region of interest" description="Disordered" evidence="1">
    <location>
        <begin position="94"/>
        <end position="114"/>
    </location>
</feature>
<dbReference type="PANTHER" id="PTHR10666">
    <property type="entry name" value="UBIQUITIN"/>
    <property type="match status" value="1"/>
</dbReference>
<feature type="compositionally biased region" description="Basic and acidic residues" evidence="1">
    <location>
        <begin position="105"/>
        <end position="114"/>
    </location>
</feature>
<organism evidence="3 4">
    <name type="scientific">Macrolepiota fuliginosa MF-IS2</name>
    <dbReference type="NCBI Taxonomy" id="1400762"/>
    <lineage>
        <taxon>Eukaryota</taxon>
        <taxon>Fungi</taxon>
        <taxon>Dikarya</taxon>
        <taxon>Basidiomycota</taxon>
        <taxon>Agaricomycotina</taxon>
        <taxon>Agaricomycetes</taxon>
        <taxon>Agaricomycetidae</taxon>
        <taxon>Agaricales</taxon>
        <taxon>Agaricineae</taxon>
        <taxon>Agaricaceae</taxon>
        <taxon>Macrolepiota</taxon>
    </lineage>
</organism>
<comment type="caution">
    <text evidence="3">The sequence shown here is derived from an EMBL/GenBank/DDBJ whole genome shotgun (WGS) entry which is preliminary data.</text>
</comment>
<dbReference type="InterPro" id="IPR000626">
    <property type="entry name" value="Ubiquitin-like_dom"/>
</dbReference>
<dbReference type="InterPro" id="IPR019954">
    <property type="entry name" value="Ubiquitin_CS"/>
</dbReference>
<dbReference type="Gene3D" id="3.10.20.90">
    <property type="entry name" value="Phosphatidylinositol 3-kinase Catalytic Subunit, Chain A, domain 1"/>
    <property type="match status" value="3"/>
</dbReference>
<evidence type="ECO:0000259" key="2">
    <source>
        <dbReference type="PROSITE" id="PS50053"/>
    </source>
</evidence>
<keyword evidence="4" id="KW-1185">Reference proteome</keyword>
<dbReference type="OrthoDB" id="428577at2759"/>
<evidence type="ECO:0000256" key="1">
    <source>
        <dbReference type="SAM" id="MobiDB-lite"/>
    </source>
</evidence>
<accession>A0A9P5XC76</accession>
<sequence>MRASLGSSATTTTYSRPSMEIFIRTPHNKTLIIEARPSDTIASLKAKIQAREGTLFDQQCLMLAGLELEDEGTLSYYNVQKESTIHLMASRRSMPLRPPSTKTTASRDRLPDTGKMRASMNNATIRPQPTMQVYIATLNSKTIALDVRASDTIANVKAKVQDKKGVPLDHQLLVFWGTWLQDERTLTYYNIQDGSTLHLLLRSMQISVKVMAGRTLTLEVRSSDTVDSVKAKIYDRESIPPDQQRLISAGRQLEDRHTLSDYKIQKKAILHLLIRLRG</sequence>
<dbReference type="EMBL" id="MU151164">
    <property type="protein sequence ID" value="KAF9448339.1"/>
    <property type="molecule type" value="Genomic_DNA"/>
</dbReference>
<name>A0A9P5XC76_9AGAR</name>
<feature type="domain" description="Ubiquitin-like" evidence="2">
    <location>
        <begin position="131"/>
        <end position="202"/>
    </location>
</feature>
<dbReference type="AlphaFoldDB" id="A0A9P5XC76"/>
<dbReference type="InterPro" id="IPR050158">
    <property type="entry name" value="Ubiquitin_ubiquitin-like"/>
</dbReference>
<evidence type="ECO:0000313" key="4">
    <source>
        <dbReference type="Proteomes" id="UP000807342"/>
    </source>
</evidence>
<gene>
    <name evidence="3" type="ORF">P691DRAFT_800907</name>
</gene>
<dbReference type="SMART" id="SM00213">
    <property type="entry name" value="UBQ"/>
    <property type="match status" value="3"/>
</dbReference>
<dbReference type="Proteomes" id="UP000807342">
    <property type="component" value="Unassembled WGS sequence"/>
</dbReference>
<protein>
    <submittedName>
        <fullName evidence="3">Ubiquitin</fullName>
    </submittedName>
</protein>
<dbReference type="FunFam" id="3.10.20.90:FF:000160">
    <property type="entry name" value="Polyubiquitin-C"/>
    <property type="match status" value="1"/>
</dbReference>
<dbReference type="InterPro" id="IPR019956">
    <property type="entry name" value="Ubiquitin_dom"/>
</dbReference>
<evidence type="ECO:0000313" key="3">
    <source>
        <dbReference type="EMBL" id="KAF9448339.1"/>
    </source>
</evidence>
<dbReference type="PROSITE" id="PS00299">
    <property type="entry name" value="UBIQUITIN_1"/>
    <property type="match status" value="1"/>
</dbReference>